<dbReference type="Proteomes" id="UP000813444">
    <property type="component" value="Unassembled WGS sequence"/>
</dbReference>
<feature type="compositionally biased region" description="Basic and acidic residues" evidence="1">
    <location>
        <begin position="1"/>
        <end position="11"/>
    </location>
</feature>
<dbReference type="Gene3D" id="2.120.10.70">
    <property type="entry name" value="Fucose-specific lectin"/>
    <property type="match status" value="2"/>
</dbReference>
<dbReference type="Pfam" id="PF26607">
    <property type="entry name" value="DUF8189"/>
    <property type="match status" value="1"/>
</dbReference>
<accession>A0A8K0SLE8</accession>
<feature type="domain" description="PLL-like beta propeller" evidence="3">
    <location>
        <begin position="307"/>
        <end position="530"/>
    </location>
</feature>
<name>A0A8K0SLE8_9HYPO</name>
<evidence type="ECO:0000259" key="3">
    <source>
        <dbReference type="Pfam" id="PF26607"/>
    </source>
</evidence>
<feature type="transmembrane region" description="Helical" evidence="2">
    <location>
        <begin position="96"/>
        <end position="120"/>
    </location>
</feature>
<dbReference type="OrthoDB" id="406838at2759"/>
<dbReference type="InterPro" id="IPR058502">
    <property type="entry name" value="PLL-like_beta-prop"/>
</dbReference>
<gene>
    <name evidence="4" type="ORF">B0I35DRAFT_514232</name>
</gene>
<dbReference type="EMBL" id="JAGPNK010000011">
    <property type="protein sequence ID" value="KAH7311462.1"/>
    <property type="molecule type" value="Genomic_DNA"/>
</dbReference>
<dbReference type="AlphaFoldDB" id="A0A8K0SLE8"/>
<evidence type="ECO:0000313" key="5">
    <source>
        <dbReference type="Proteomes" id="UP000813444"/>
    </source>
</evidence>
<protein>
    <recommendedName>
        <fullName evidence="3">PLL-like beta propeller domain-containing protein</fullName>
    </recommendedName>
</protein>
<evidence type="ECO:0000313" key="4">
    <source>
        <dbReference type="EMBL" id="KAH7311462.1"/>
    </source>
</evidence>
<evidence type="ECO:0000256" key="2">
    <source>
        <dbReference type="SAM" id="Phobius"/>
    </source>
</evidence>
<feature type="region of interest" description="Disordered" evidence="1">
    <location>
        <begin position="124"/>
        <end position="184"/>
    </location>
</feature>
<proteinExistence type="predicted"/>
<keyword evidence="2" id="KW-1133">Transmembrane helix</keyword>
<evidence type="ECO:0000256" key="1">
    <source>
        <dbReference type="SAM" id="MobiDB-lite"/>
    </source>
</evidence>
<organism evidence="4 5">
    <name type="scientific">Stachybotrys elegans</name>
    <dbReference type="NCBI Taxonomy" id="80388"/>
    <lineage>
        <taxon>Eukaryota</taxon>
        <taxon>Fungi</taxon>
        <taxon>Dikarya</taxon>
        <taxon>Ascomycota</taxon>
        <taxon>Pezizomycotina</taxon>
        <taxon>Sordariomycetes</taxon>
        <taxon>Hypocreomycetidae</taxon>
        <taxon>Hypocreales</taxon>
        <taxon>Stachybotryaceae</taxon>
        <taxon>Stachybotrys</taxon>
    </lineage>
</organism>
<keyword evidence="5" id="KW-1185">Reference proteome</keyword>
<reference evidence="4" key="1">
    <citation type="journal article" date="2021" name="Nat. Commun.">
        <title>Genetic determinants of endophytism in the Arabidopsis root mycobiome.</title>
        <authorList>
            <person name="Mesny F."/>
            <person name="Miyauchi S."/>
            <person name="Thiergart T."/>
            <person name="Pickel B."/>
            <person name="Atanasova L."/>
            <person name="Karlsson M."/>
            <person name="Huettel B."/>
            <person name="Barry K.W."/>
            <person name="Haridas S."/>
            <person name="Chen C."/>
            <person name="Bauer D."/>
            <person name="Andreopoulos W."/>
            <person name="Pangilinan J."/>
            <person name="LaButti K."/>
            <person name="Riley R."/>
            <person name="Lipzen A."/>
            <person name="Clum A."/>
            <person name="Drula E."/>
            <person name="Henrissat B."/>
            <person name="Kohler A."/>
            <person name="Grigoriev I.V."/>
            <person name="Martin F.M."/>
            <person name="Hacquard S."/>
        </authorList>
    </citation>
    <scope>NUCLEOTIDE SEQUENCE</scope>
    <source>
        <strain evidence="4">MPI-CAGE-CH-0235</strain>
    </source>
</reference>
<feature type="compositionally biased region" description="Polar residues" evidence="1">
    <location>
        <begin position="26"/>
        <end position="49"/>
    </location>
</feature>
<sequence>MATSPYDRDADAPEVAFSRQPELVSPSGTLSSAASPIPTYSNTVSSSGLHSVMVEPPEGMLLHDKQDHRAEEPPEEKIAVGGEKRRGLFGWSLRRTLTIGGIVLLVIAAIAVGVGVGLAIRNDDSGPITESEEAAEGGTSSAPPRASSSSPSSESVASSSPSTTDTSRETTSTSTPAFGSPTQFASSARASDSACYDNVCPSMLTAAWSSPRDSTLLLLALGEDGEYWYRETDGETWLGDWESIGGTFVSRPAAASVVDGRIHVVGVSEELNMLTRSYNARTGTWDRNWTSLGGPSLSEPATCTREGKLHVFTTNSRRGVRWKTLLDSGWDPSDEDEWHTRNGREVESAVGLACDDGRLDVVAYGETEAPFQLMVSRFNSRSRPRLTEFTRYGGDFAGHPVATLLGNRTYVFGVGADGDMYYTSWRDTIPASPDDFESLGASFESVASVLATGDDRLDVLAVGTDGRLKKMTLLGGEWQARWEDLGGFFHSAPLVVRLPEARVAVFGIGEDGEVIHGLWDVSGDEAAWGRGGWFVDGGNFTTRWFSDV</sequence>
<feature type="region of interest" description="Disordered" evidence="1">
    <location>
        <begin position="1"/>
        <end position="51"/>
    </location>
</feature>
<keyword evidence="2" id="KW-0812">Transmembrane</keyword>
<keyword evidence="2" id="KW-0472">Membrane</keyword>
<comment type="caution">
    <text evidence="4">The sequence shown here is derived from an EMBL/GenBank/DDBJ whole genome shotgun (WGS) entry which is preliminary data.</text>
</comment>
<feature type="compositionally biased region" description="Low complexity" evidence="1">
    <location>
        <begin position="136"/>
        <end position="177"/>
    </location>
</feature>
<dbReference type="SUPFAM" id="SSF89372">
    <property type="entry name" value="Fucose-specific lectin"/>
    <property type="match status" value="2"/>
</dbReference>